<keyword evidence="3" id="KW-0813">Transport</keyword>
<dbReference type="Gene3D" id="1.25.10.10">
    <property type="entry name" value="Leucine-rich Repeat Variant"/>
    <property type="match status" value="1"/>
</dbReference>
<evidence type="ECO:0000256" key="2">
    <source>
        <dbReference type="ARBA" id="ARBA00004496"/>
    </source>
</evidence>
<keyword evidence="9" id="KW-1185">Reference proteome</keyword>
<dbReference type="RefSeq" id="XP_012894971.1">
    <property type="nucleotide sequence ID" value="XM_013039517.1"/>
</dbReference>
<dbReference type="InterPro" id="IPR001494">
    <property type="entry name" value="Importin-beta_N"/>
</dbReference>
<dbReference type="OrthoDB" id="760868at2759"/>
<dbReference type="PANTHER" id="PTHR10997">
    <property type="entry name" value="IMPORTIN-7, 8, 11"/>
    <property type="match status" value="1"/>
</dbReference>
<dbReference type="SUPFAM" id="SSF48371">
    <property type="entry name" value="ARM repeat"/>
    <property type="match status" value="1"/>
</dbReference>
<evidence type="ECO:0000256" key="1">
    <source>
        <dbReference type="ARBA" id="ARBA00004123"/>
    </source>
</evidence>
<evidence type="ECO:0000256" key="3">
    <source>
        <dbReference type="ARBA" id="ARBA00022448"/>
    </source>
</evidence>
<evidence type="ECO:0000259" key="7">
    <source>
        <dbReference type="PROSITE" id="PS50166"/>
    </source>
</evidence>
<reference evidence="8" key="1">
    <citation type="submission" date="2010-02" db="EMBL/GenBank/DDBJ databases">
        <title>Sequencing and annotation of the Blastocystis hominis genome.</title>
        <authorList>
            <person name="Wincker P."/>
        </authorList>
    </citation>
    <scope>NUCLEOTIDE SEQUENCE</scope>
    <source>
        <strain evidence="8">Singapore isolate B</strain>
    </source>
</reference>
<keyword evidence="5" id="KW-0653">Protein transport</keyword>
<dbReference type="Proteomes" id="UP000008312">
    <property type="component" value="Unassembled WGS sequence"/>
</dbReference>
<name>D8LXC8_BLAHO</name>
<evidence type="ECO:0000256" key="6">
    <source>
        <dbReference type="ARBA" id="ARBA00023242"/>
    </source>
</evidence>
<sequence length="472" mass="54738">MKNLPFFCHYICGLTIKYLQGGRIVIDMDLNIVIKALTDTNDKDNNVRKEAERVLNELTNAPGFFPALLSILSQDGLPHTLKQSASIALKNRLRNRYDTDSSNAISAEDKAVLRQNIIPVLCSQQDISVAHLMGLAVQEITSADFAQWPECISQIESEMQSGNLQHFYNAIYVILVIVSDCMLRCFQYRTTKEPVHQLTQHFFPAILQWIQTSFKASPSQENLQILHLVVKMYYTSLDLSEMDQSVIAINDLSTWIPLLCQLIQMPAINPENNDPTVSVQEKATFPEWHVKKWCMTTILRVNHNFLNMKDHQEYNVWIQNFAPSILTMVLEQLNVYKTSVYYYNKVAIKLFTFLKDITDIAVLYRSLKTHMPFIINEVLPKALALTKEEVELWKEDPIQFVVHVHDMYYEFSNVRVEAGNFLVYLSKVRANDILALFLNYLTESFNVYDNTNPEQRDFLAKEWMLIILECRW</sequence>
<dbReference type="GO" id="GO:0031267">
    <property type="term" value="F:small GTPase binding"/>
    <property type="evidence" value="ECO:0007669"/>
    <property type="project" value="InterPro"/>
</dbReference>
<dbReference type="InterPro" id="IPR011989">
    <property type="entry name" value="ARM-like"/>
</dbReference>
<evidence type="ECO:0000256" key="4">
    <source>
        <dbReference type="ARBA" id="ARBA00022490"/>
    </source>
</evidence>
<dbReference type="GeneID" id="24922334"/>
<evidence type="ECO:0000256" key="5">
    <source>
        <dbReference type="ARBA" id="ARBA00022927"/>
    </source>
</evidence>
<dbReference type="Pfam" id="PF03810">
    <property type="entry name" value="IBN_N"/>
    <property type="match status" value="1"/>
</dbReference>
<organism evidence="8">
    <name type="scientific">Blastocystis hominis</name>
    <dbReference type="NCBI Taxonomy" id="12968"/>
    <lineage>
        <taxon>Eukaryota</taxon>
        <taxon>Sar</taxon>
        <taxon>Stramenopiles</taxon>
        <taxon>Bigyra</taxon>
        <taxon>Opalozoa</taxon>
        <taxon>Opalinata</taxon>
        <taxon>Blastocystidae</taxon>
        <taxon>Blastocystis</taxon>
    </lineage>
</organism>
<dbReference type="OMA" id="DIVCVHH"/>
<accession>D8LXC8</accession>
<dbReference type="InParanoid" id="D8LXC8"/>
<gene>
    <name evidence="8" type="ORF">GSBLH_T00006209001</name>
</gene>
<protein>
    <recommendedName>
        <fullName evidence="7">Importin N-terminal domain-containing protein</fullName>
    </recommendedName>
</protein>
<dbReference type="InterPro" id="IPR016024">
    <property type="entry name" value="ARM-type_fold"/>
</dbReference>
<dbReference type="PROSITE" id="PS50166">
    <property type="entry name" value="IMPORTIN_B_NT"/>
    <property type="match status" value="1"/>
</dbReference>
<evidence type="ECO:0000313" key="8">
    <source>
        <dbReference type="EMBL" id="CBK20923.2"/>
    </source>
</evidence>
<feature type="domain" description="Importin N-terminal" evidence="7">
    <location>
        <begin position="51"/>
        <end position="123"/>
    </location>
</feature>
<dbReference type="GO" id="GO:0006606">
    <property type="term" value="P:protein import into nucleus"/>
    <property type="evidence" value="ECO:0007669"/>
    <property type="project" value="TreeGrafter"/>
</dbReference>
<keyword evidence="6" id="KW-0539">Nucleus</keyword>
<dbReference type="GO" id="GO:0005635">
    <property type="term" value="C:nuclear envelope"/>
    <property type="evidence" value="ECO:0007669"/>
    <property type="project" value="TreeGrafter"/>
</dbReference>
<keyword evidence="4" id="KW-0963">Cytoplasm</keyword>
<dbReference type="EMBL" id="FN668639">
    <property type="protein sequence ID" value="CBK20923.2"/>
    <property type="molecule type" value="Genomic_DNA"/>
</dbReference>
<comment type="subcellular location">
    <subcellularLocation>
        <location evidence="2">Cytoplasm</location>
    </subcellularLocation>
    <subcellularLocation>
        <location evidence="1">Nucleus</location>
    </subcellularLocation>
</comment>
<dbReference type="GO" id="GO:0005829">
    <property type="term" value="C:cytosol"/>
    <property type="evidence" value="ECO:0007669"/>
    <property type="project" value="TreeGrafter"/>
</dbReference>
<proteinExistence type="predicted"/>
<dbReference type="SMART" id="SM00913">
    <property type="entry name" value="IBN_N"/>
    <property type="match status" value="1"/>
</dbReference>
<dbReference type="PANTHER" id="PTHR10997:SF18">
    <property type="entry name" value="D-IMPORTIN 7_RANBP7"/>
    <property type="match status" value="1"/>
</dbReference>
<dbReference type="AlphaFoldDB" id="D8LXC8"/>
<evidence type="ECO:0000313" key="9">
    <source>
        <dbReference type="Proteomes" id="UP000008312"/>
    </source>
</evidence>